<protein>
    <submittedName>
        <fullName evidence="1">Uncharacterized protein</fullName>
    </submittedName>
</protein>
<dbReference type="Proteomes" id="UP000183210">
    <property type="component" value="Unassembled WGS sequence"/>
</dbReference>
<proteinExistence type="predicted"/>
<evidence type="ECO:0000313" key="1">
    <source>
        <dbReference type="EMBL" id="SER49224.1"/>
    </source>
</evidence>
<accession>A0A9X8MHS1</accession>
<comment type="caution">
    <text evidence="1">The sequence shown here is derived from an EMBL/GenBank/DDBJ whole genome shotgun (WGS) entry which is preliminary data.</text>
</comment>
<gene>
    <name evidence="1" type="ORF">SAMN05216409_12815</name>
</gene>
<dbReference type="EMBL" id="FOEV01000028">
    <property type="protein sequence ID" value="SER49224.1"/>
    <property type="molecule type" value="Genomic_DNA"/>
</dbReference>
<dbReference type="AlphaFoldDB" id="A0A9X8MHS1"/>
<sequence length="81" mass="8975">MMKLAKQISIEVNGKTFKVSRFNLSREEAIALHQGLGRAVGLEPPKSQEIGVFKVETETEPAPFKGHGHKLTDNGRVLTEF</sequence>
<organism evidence="1 2">
    <name type="scientific">Pseudomonas lutea</name>
    <dbReference type="NCBI Taxonomy" id="243924"/>
    <lineage>
        <taxon>Bacteria</taxon>
        <taxon>Pseudomonadati</taxon>
        <taxon>Pseudomonadota</taxon>
        <taxon>Gammaproteobacteria</taxon>
        <taxon>Pseudomonadales</taxon>
        <taxon>Pseudomonadaceae</taxon>
        <taxon>Pseudomonas</taxon>
    </lineage>
</organism>
<name>A0A9X8MHS1_9PSED</name>
<reference evidence="1 2" key="1">
    <citation type="submission" date="2016-10" db="EMBL/GenBank/DDBJ databases">
        <authorList>
            <person name="Varghese N."/>
            <person name="Submissions S."/>
        </authorList>
    </citation>
    <scope>NUCLEOTIDE SEQUENCE [LARGE SCALE GENOMIC DNA]</scope>
    <source>
        <strain evidence="1 2">LMG 21974</strain>
    </source>
</reference>
<dbReference type="RefSeq" id="WP_139208984.1">
    <property type="nucleotide sequence ID" value="NZ_FOEV01000028.1"/>
</dbReference>
<dbReference type="GeneID" id="300269773"/>
<evidence type="ECO:0000313" key="2">
    <source>
        <dbReference type="Proteomes" id="UP000183210"/>
    </source>
</evidence>